<proteinExistence type="predicted"/>
<gene>
    <name evidence="2" type="ORF">BMF94_0235</name>
</gene>
<keyword evidence="3" id="KW-1185">Reference proteome</keyword>
<name>A0A2S5BIS4_9BASI</name>
<feature type="region of interest" description="Disordered" evidence="1">
    <location>
        <begin position="191"/>
        <end position="212"/>
    </location>
</feature>
<reference evidence="2 3" key="1">
    <citation type="journal article" date="2018" name="Front. Microbiol.">
        <title>Prospects for Fungal Bioremediation of Acidic Radioactive Waste Sites: Characterization and Genome Sequence of Rhodotorula taiwanensis MD1149.</title>
        <authorList>
            <person name="Tkavc R."/>
            <person name="Matrosova V.Y."/>
            <person name="Grichenko O.E."/>
            <person name="Gostincar C."/>
            <person name="Volpe R.P."/>
            <person name="Klimenkova P."/>
            <person name="Gaidamakova E.K."/>
            <person name="Zhou C.E."/>
            <person name="Stewart B.J."/>
            <person name="Lyman M.G."/>
            <person name="Malfatti S.A."/>
            <person name="Rubinfeld B."/>
            <person name="Courtot M."/>
            <person name="Singh J."/>
            <person name="Dalgard C.L."/>
            <person name="Hamilton T."/>
            <person name="Frey K.G."/>
            <person name="Gunde-Cimerman N."/>
            <person name="Dugan L."/>
            <person name="Daly M.J."/>
        </authorList>
    </citation>
    <scope>NUCLEOTIDE SEQUENCE [LARGE SCALE GENOMIC DNA]</scope>
    <source>
        <strain evidence="2 3">MD1149</strain>
    </source>
</reference>
<dbReference type="STRING" id="741276.A0A2S5BIS4"/>
<accession>A0A2S5BIS4</accession>
<protein>
    <recommendedName>
        <fullName evidence="4">F-box domain-containing protein</fullName>
    </recommendedName>
</protein>
<dbReference type="OrthoDB" id="2017782at2759"/>
<feature type="region of interest" description="Disordered" evidence="1">
    <location>
        <begin position="413"/>
        <end position="439"/>
    </location>
</feature>
<sequence length="716" mass="79682">MAGSDVPELAMPSPVRTLCGTGPLADQLRQNLSLHASPEPESSTGLSLMESLPPELIEAVGHAVCRLTPFGPPSELRSLLVLSHRFYDVLGPSNAGFYANLFKERFDYHSAERRWAQMYRVEQRREKRDLLESLPEVKPDIALRLDPDVSITRPASPSQEFPDSKSPWRPLTNRDYAIEFKRRCTVLTRMRSAAESGQIPPSSSRPSSPRLQAFTPQAGKTKLQEPDELTQNLWTCFLMLLENDGKNLPHLKEYAHLHAYMRLFYDHSLLPEALKPGWPRQTAGRALGLWIGWLGGDDLSTETPLESDQRFFVLKPYVFAAHKFDAFPAPWTIPSLPVTHEEYPIRPPPEGPFFADLRPRSNAQLITHMGRRVEMAPPNLAQAAIFSFFHRVEQDPAAQSDLLTHAQGTPAQHMLGVPQSATGSGGLTASSRPTKTPLPELESRLHDRDFIRAASCIDPYSSLGLPKLYMRGSLTGSWEGRFSFFDFDSYRDMLGGRMRSLYEGPFGDQPQVWKLEERIVRLERGARPGGKGSPLNAGFEVGEGIDTGSSRSTRGPSQATSVASGSAPNSAASSSSGSSYPRLERSTSRRRTSMDLGPESNSTGRASKRAKSWSDVNAALRETDEDDWSGVDSDGDYEILLTGTGHSAWGQFVLKGRVRAWDGMFSIIKEYTPDTRGRWVYRGMLVGGNLVGRWRDTHTPTDMNGYEGTWLMTRRS</sequence>
<dbReference type="AlphaFoldDB" id="A0A2S5BIS4"/>
<evidence type="ECO:0000256" key="1">
    <source>
        <dbReference type="SAM" id="MobiDB-lite"/>
    </source>
</evidence>
<dbReference type="Proteomes" id="UP000237144">
    <property type="component" value="Unassembled WGS sequence"/>
</dbReference>
<comment type="caution">
    <text evidence="2">The sequence shown here is derived from an EMBL/GenBank/DDBJ whole genome shotgun (WGS) entry which is preliminary data.</text>
</comment>
<evidence type="ECO:0000313" key="3">
    <source>
        <dbReference type="Proteomes" id="UP000237144"/>
    </source>
</evidence>
<dbReference type="EMBL" id="PJQD01000002">
    <property type="protein sequence ID" value="POY76643.1"/>
    <property type="molecule type" value="Genomic_DNA"/>
</dbReference>
<organism evidence="2 3">
    <name type="scientific">Rhodotorula taiwanensis</name>
    <dbReference type="NCBI Taxonomy" id="741276"/>
    <lineage>
        <taxon>Eukaryota</taxon>
        <taxon>Fungi</taxon>
        <taxon>Dikarya</taxon>
        <taxon>Basidiomycota</taxon>
        <taxon>Pucciniomycotina</taxon>
        <taxon>Microbotryomycetes</taxon>
        <taxon>Sporidiobolales</taxon>
        <taxon>Sporidiobolaceae</taxon>
        <taxon>Rhodotorula</taxon>
    </lineage>
</organism>
<feature type="region of interest" description="Disordered" evidence="1">
    <location>
        <begin position="524"/>
        <end position="614"/>
    </location>
</feature>
<feature type="compositionally biased region" description="Low complexity" evidence="1">
    <location>
        <begin position="200"/>
        <end position="210"/>
    </location>
</feature>
<feature type="compositionally biased region" description="Polar residues" evidence="1">
    <location>
        <begin position="547"/>
        <end position="560"/>
    </location>
</feature>
<evidence type="ECO:0008006" key="4">
    <source>
        <dbReference type="Google" id="ProtNLM"/>
    </source>
</evidence>
<evidence type="ECO:0000313" key="2">
    <source>
        <dbReference type="EMBL" id="POY76643.1"/>
    </source>
</evidence>
<feature type="compositionally biased region" description="Low complexity" evidence="1">
    <location>
        <begin position="561"/>
        <end position="579"/>
    </location>
</feature>